<dbReference type="Pfam" id="PF07733">
    <property type="entry name" value="DNA_pol3_alpha"/>
    <property type="match status" value="1"/>
</dbReference>
<proteinExistence type="predicted"/>
<dbReference type="InterPro" id="IPR004805">
    <property type="entry name" value="DnaE2/DnaE/PolC"/>
</dbReference>
<dbReference type="PANTHER" id="PTHR32294">
    <property type="entry name" value="DNA POLYMERASE III SUBUNIT ALPHA"/>
    <property type="match status" value="1"/>
</dbReference>
<feature type="domain" description="Bacterial DNA polymerase III alpha subunit NTPase" evidence="1">
    <location>
        <begin position="15"/>
        <end position="164"/>
    </location>
</feature>
<protein>
    <recommendedName>
        <fullName evidence="1">Bacterial DNA polymerase III alpha subunit NTPase domain-containing protein</fullName>
    </recommendedName>
</protein>
<dbReference type="InterPro" id="IPR011708">
    <property type="entry name" value="DNA_pol3_alpha_NTPase_dom"/>
</dbReference>
<comment type="caution">
    <text evidence="2">The sequence shown here is derived from an EMBL/GenBank/DDBJ whole genome shotgun (WGS) entry which is preliminary data.</text>
</comment>
<evidence type="ECO:0000259" key="1">
    <source>
        <dbReference type="Pfam" id="PF07733"/>
    </source>
</evidence>
<dbReference type="GO" id="GO:0008408">
    <property type="term" value="F:3'-5' exonuclease activity"/>
    <property type="evidence" value="ECO:0007669"/>
    <property type="project" value="InterPro"/>
</dbReference>
<evidence type="ECO:0000313" key="2">
    <source>
        <dbReference type="EMBL" id="GAG29671.1"/>
    </source>
</evidence>
<accession>X0XY41</accession>
<dbReference type="AlphaFoldDB" id="X0XY41"/>
<feature type="non-terminal residue" evidence="2">
    <location>
        <position position="164"/>
    </location>
</feature>
<name>X0XY41_9ZZZZ</name>
<organism evidence="2">
    <name type="scientific">marine sediment metagenome</name>
    <dbReference type="NCBI Taxonomy" id="412755"/>
    <lineage>
        <taxon>unclassified sequences</taxon>
        <taxon>metagenomes</taxon>
        <taxon>ecological metagenomes</taxon>
    </lineage>
</organism>
<sequence length="164" mass="18887">MFPEFVCPGGLSAAQYLRRLCRDGLRRRYGPLPPEAPEVRLAKELHLIEKLGFAEYFLVVWDIVQHARRKRQPVAGRGSGASSIVAYALGITNVCPVTYDIPFERFLHEGRDDFPDLDVDFCWRIRDDVIDYAFRRWGEDHVAMVCTHTTFQPRSALRETAKAF</sequence>
<gene>
    <name evidence="2" type="ORF">S01H1_73500</name>
</gene>
<dbReference type="GO" id="GO:0006260">
    <property type="term" value="P:DNA replication"/>
    <property type="evidence" value="ECO:0007669"/>
    <property type="project" value="InterPro"/>
</dbReference>
<reference evidence="2" key="1">
    <citation type="journal article" date="2014" name="Front. Microbiol.">
        <title>High frequency of phylogenetically diverse reductive dehalogenase-homologous genes in deep subseafloor sedimentary metagenomes.</title>
        <authorList>
            <person name="Kawai M."/>
            <person name="Futagami T."/>
            <person name="Toyoda A."/>
            <person name="Takaki Y."/>
            <person name="Nishi S."/>
            <person name="Hori S."/>
            <person name="Arai W."/>
            <person name="Tsubouchi T."/>
            <person name="Morono Y."/>
            <person name="Uchiyama I."/>
            <person name="Ito T."/>
            <person name="Fujiyama A."/>
            <person name="Inagaki F."/>
            <person name="Takami H."/>
        </authorList>
    </citation>
    <scope>NUCLEOTIDE SEQUENCE</scope>
    <source>
        <strain evidence="2">Expedition CK06-06</strain>
    </source>
</reference>
<dbReference type="EMBL" id="BARS01049114">
    <property type="protein sequence ID" value="GAG29671.1"/>
    <property type="molecule type" value="Genomic_DNA"/>
</dbReference>